<reference evidence="4 5" key="1">
    <citation type="submission" date="2018-07" db="EMBL/GenBank/DDBJ databases">
        <title>The complete nuclear genome of the prasinophyte Chloropicon primus (CCMP1205).</title>
        <authorList>
            <person name="Pombert J.-F."/>
            <person name="Otis C."/>
            <person name="Turmel M."/>
            <person name="Lemieux C."/>
        </authorList>
    </citation>
    <scope>NUCLEOTIDE SEQUENCE [LARGE SCALE GENOMIC DNA]</scope>
    <source>
        <strain evidence="4 5">CCMP1205</strain>
    </source>
</reference>
<dbReference type="AlphaFoldDB" id="A0A5B8MLB9"/>
<sequence length="309" mass="34048">MSMDPRVGRVEAEGGAGMRMKGTREDQSSATSRDLLVIGPGVLGRLFASKWKEENASARLVGETATNLNHEELKEVGCFDGIRTREDATTDEGKFPFVLFSAPPSGSENYLEEVERAASKWDGTGCFLFTGSAAVYDLEHGECTEVSKIKEMGSSERTDRLLNCENAVLGKGGSVARLVGLYHSKRGAHMYFLKIQNVPRWGDSVINLIHYEDAADLCYSIMTGERKGEVFLGCDSNPISFQKMMDATLMSGEYTGHFKFTGEEQEFAGKLASNNQTREALGWKPKFESFESFMSAGARDKFSGLSEER</sequence>
<keyword evidence="2" id="KW-0520">NAD</keyword>
<evidence type="ECO:0008006" key="6">
    <source>
        <dbReference type="Google" id="ProtNLM"/>
    </source>
</evidence>
<feature type="region of interest" description="Disordered" evidence="3">
    <location>
        <begin position="1"/>
        <end position="31"/>
    </location>
</feature>
<evidence type="ECO:0000313" key="5">
    <source>
        <dbReference type="Proteomes" id="UP000316726"/>
    </source>
</evidence>
<gene>
    <name evidence="4" type="ORF">A3770_05p37810</name>
</gene>
<dbReference type="Proteomes" id="UP000316726">
    <property type="component" value="Chromosome 5"/>
</dbReference>
<protein>
    <recommendedName>
        <fullName evidence="6">NAD(P)-binding domain-containing protein</fullName>
    </recommendedName>
</protein>
<evidence type="ECO:0000256" key="3">
    <source>
        <dbReference type="SAM" id="MobiDB-lite"/>
    </source>
</evidence>
<evidence type="ECO:0000313" key="4">
    <source>
        <dbReference type="EMBL" id="QDZ21263.1"/>
    </source>
</evidence>
<dbReference type="InterPro" id="IPR036291">
    <property type="entry name" value="NAD(P)-bd_dom_sf"/>
</dbReference>
<dbReference type="SUPFAM" id="SSF51735">
    <property type="entry name" value="NAD(P)-binding Rossmann-fold domains"/>
    <property type="match status" value="1"/>
</dbReference>
<evidence type="ECO:0000256" key="2">
    <source>
        <dbReference type="ARBA" id="ARBA00023027"/>
    </source>
</evidence>
<dbReference type="EMBL" id="CP031038">
    <property type="protein sequence ID" value="QDZ21263.1"/>
    <property type="molecule type" value="Genomic_DNA"/>
</dbReference>
<name>A0A5B8MLB9_9CHLO</name>
<accession>A0A5B8MLB9</accession>
<feature type="compositionally biased region" description="Basic and acidic residues" evidence="3">
    <location>
        <begin position="1"/>
        <end position="12"/>
    </location>
</feature>
<dbReference type="STRING" id="1764295.A0A5B8MLB9"/>
<dbReference type="PANTHER" id="PTHR43574">
    <property type="entry name" value="EPIMERASE-RELATED"/>
    <property type="match status" value="1"/>
</dbReference>
<organism evidence="4 5">
    <name type="scientific">Chloropicon primus</name>
    <dbReference type="NCBI Taxonomy" id="1764295"/>
    <lineage>
        <taxon>Eukaryota</taxon>
        <taxon>Viridiplantae</taxon>
        <taxon>Chlorophyta</taxon>
        <taxon>Chloropicophyceae</taxon>
        <taxon>Chloropicales</taxon>
        <taxon>Chloropicaceae</taxon>
        <taxon>Chloropicon</taxon>
    </lineage>
</organism>
<comment type="similarity">
    <text evidence="1">Belongs to the NAD(P)-dependent epimerase/dehydratase family.</text>
</comment>
<dbReference type="OrthoDB" id="674948at2759"/>
<evidence type="ECO:0000256" key="1">
    <source>
        <dbReference type="ARBA" id="ARBA00007637"/>
    </source>
</evidence>
<dbReference type="Gene3D" id="3.40.50.720">
    <property type="entry name" value="NAD(P)-binding Rossmann-like Domain"/>
    <property type="match status" value="1"/>
</dbReference>
<proteinExistence type="inferred from homology"/>
<keyword evidence="5" id="KW-1185">Reference proteome</keyword>